<dbReference type="OrthoDB" id="205403at2759"/>
<feature type="compositionally biased region" description="Basic and acidic residues" evidence="1">
    <location>
        <begin position="47"/>
        <end position="72"/>
    </location>
</feature>
<dbReference type="AlphaFoldDB" id="A0A5B8MTC0"/>
<feature type="region of interest" description="Disordered" evidence="1">
    <location>
        <begin position="18"/>
        <end position="72"/>
    </location>
</feature>
<proteinExistence type="predicted"/>
<sequence length="120" mass="13310">MSFVGGKLKLKGVGDVGVVRKKKKKKKKKGKGSKNEEAVVGSGQQDGGERETTLGYAIRDEGPADRRTTAEKKFEQKLAKREEEEIAKAAKMTHRERVKEFNEKLANLSEHYDIPKVGPG</sequence>
<evidence type="ECO:0000313" key="2">
    <source>
        <dbReference type="EMBL" id="QDZ23556.1"/>
    </source>
</evidence>
<dbReference type="PANTHER" id="PTHR13282">
    <property type="entry name" value="PROTEIN FAM32A"/>
    <property type="match status" value="1"/>
</dbReference>
<accession>A0A5B8MTC0</accession>
<dbReference type="InterPro" id="IPR013865">
    <property type="entry name" value="FAM32A"/>
</dbReference>
<evidence type="ECO:0000256" key="1">
    <source>
        <dbReference type="SAM" id="MobiDB-lite"/>
    </source>
</evidence>
<gene>
    <name evidence="2" type="ORF">A3770_10p60740</name>
</gene>
<dbReference type="PANTHER" id="PTHR13282:SF6">
    <property type="entry name" value="PROTEIN FAM32A"/>
    <property type="match status" value="1"/>
</dbReference>
<organism evidence="2 3">
    <name type="scientific">Chloropicon primus</name>
    <dbReference type="NCBI Taxonomy" id="1764295"/>
    <lineage>
        <taxon>Eukaryota</taxon>
        <taxon>Viridiplantae</taxon>
        <taxon>Chlorophyta</taxon>
        <taxon>Chloropicophyceae</taxon>
        <taxon>Chloropicales</taxon>
        <taxon>Chloropicaceae</taxon>
        <taxon>Chloropicon</taxon>
    </lineage>
</organism>
<evidence type="ECO:0000313" key="3">
    <source>
        <dbReference type="Proteomes" id="UP000316726"/>
    </source>
</evidence>
<dbReference type="Proteomes" id="UP000316726">
    <property type="component" value="Chromosome 10"/>
</dbReference>
<dbReference type="Pfam" id="PF08555">
    <property type="entry name" value="FAM32A"/>
    <property type="match status" value="1"/>
</dbReference>
<dbReference type="GO" id="GO:0005730">
    <property type="term" value="C:nucleolus"/>
    <property type="evidence" value="ECO:0007669"/>
    <property type="project" value="TreeGrafter"/>
</dbReference>
<evidence type="ECO:0008006" key="4">
    <source>
        <dbReference type="Google" id="ProtNLM"/>
    </source>
</evidence>
<dbReference type="EMBL" id="CP031043">
    <property type="protein sequence ID" value="QDZ23556.1"/>
    <property type="molecule type" value="Genomic_DNA"/>
</dbReference>
<dbReference type="STRING" id="1764295.A0A5B8MTC0"/>
<name>A0A5B8MTC0_9CHLO</name>
<reference evidence="2 3" key="1">
    <citation type="submission" date="2018-07" db="EMBL/GenBank/DDBJ databases">
        <title>The complete nuclear genome of the prasinophyte Chloropicon primus (CCMP1205).</title>
        <authorList>
            <person name="Pombert J.-F."/>
            <person name="Otis C."/>
            <person name="Turmel M."/>
            <person name="Lemieux C."/>
        </authorList>
    </citation>
    <scope>NUCLEOTIDE SEQUENCE [LARGE SCALE GENOMIC DNA]</scope>
    <source>
        <strain evidence="2 3">CCMP1205</strain>
    </source>
</reference>
<feature type="compositionally biased region" description="Basic residues" evidence="1">
    <location>
        <begin position="19"/>
        <end position="32"/>
    </location>
</feature>
<keyword evidence="3" id="KW-1185">Reference proteome</keyword>
<protein>
    <recommendedName>
        <fullName evidence="4">DUF1754-domain-containing protein</fullName>
    </recommendedName>
</protein>